<name>A0A918D2M2_9ACTN</name>
<sequence length="90" mass="9188">MPAGDPMYAYGAAVAWPGRHPADGASDSLADGAPDSLADGWYPYAGTLPAVETGAHFSGPVPGHYLPGAAPDHLSDGRPLFRDEAPWTGA</sequence>
<evidence type="ECO:0000313" key="3">
    <source>
        <dbReference type="Proteomes" id="UP000600365"/>
    </source>
</evidence>
<dbReference type="AlphaFoldDB" id="A0A918D2M2"/>
<evidence type="ECO:0000256" key="1">
    <source>
        <dbReference type="SAM" id="MobiDB-lite"/>
    </source>
</evidence>
<protein>
    <submittedName>
        <fullName evidence="2">Uncharacterized protein</fullName>
    </submittedName>
</protein>
<evidence type="ECO:0000313" key="2">
    <source>
        <dbReference type="EMBL" id="GGN61249.1"/>
    </source>
</evidence>
<gene>
    <name evidence="2" type="ORF">GCM10011579_027320</name>
</gene>
<dbReference type="Proteomes" id="UP000600365">
    <property type="component" value="Unassembled WGS sequence"/>
</dbReference>
<feature type="region of interest" description="Disordered" evidence="1">
    <location>
        <begin position="63"/>
        <end position="90"/>
    </location>
</feature>
<comment type="caution">
    <text evidence="2">The sequence shown here is derived from an EMBL/GenBank/DDBJ whole genome shotgun (WGS) entry which is preliminary data.</text>
</comment>
<organism evidence="2 3">
    <name type="scientific">Streptomyces albiflavescens</name>
    <dbReference type="NCBI Taxonomy" id="1623582"/>
    <lineage>
        <taxon>Bacteria</taxon>
        <taxon>Bacillati</taxon>
        <taxon>Actinomycetota</taxon>
        <taxon>Actinomycetes</taxon>
        <taxon>Kitasatosporales</taxon>
        <taxon>Streptomycetaceae</taxon>
        <taxon>Streptomyces</taxon>
    </lineage>
</organism>
<accession>A0A918D2M2</accession>
<keyword evidence="3" id="KW-1185">Reference proteome</keyword>
<proteinExistence type="predicted"/>
<dbReference type="EMBL" id="BMMM01000004">
    <property type="protein sequence ID" value="GGN61249.1"/>
    <property type="molecule type" value="Genomic_DNA"/>
</dbReference>
<feature type="compositionally biased region" description="Basic and acidic residues" evidence="1">
    <location>
        <begin position="73"/>
        <end position="90"/>
    </location>
</feature>
<dbReference type="RefSeq" id="WP_189186220.1">
    <property type="nucleotide sequence ID" value="NZ_BMMM01000004.1"/>
</dbReference>
<reference evidence="2 3" key="1">
    <citation type="journal article" date="2014" name="Int. J. Syst. Evol. Microbiol.">
        <title>Complete genome sequence of Corynebacterium casei LMG S-19264T (=DSM 44701T), isolated from a smear-ripened cheese.</title>
        <authorList>
            <consortium name="US DOE Joint Genome Institute (JGI-PGF)"/>
            <person name="Walter F."/>
            <person name="Albersmeier A."/>
            <person name="Kalinowski J."/>
            <person name="Ruckert C."/>
        </authorList>
    </citation>
    <scope>NUCLEOTIDE SEQUENCE [LARGE SCALE GENOMIC DNA]</scope>
    <source>
        <strain evidence="2 3">CGMCC 4.7111</strain>
    </source>
</reference>